<dbReference type="EMBL" id="KZ559527">
    <property type="protein sequence ID" value="PLN82433.1"/>
    <property type="molecule type" value="Genomic_DNA"/>
</dbReference>
<protein>
    <submittedName>
        <fullName evidence="1">Uncharacterized protein</fullName>
    </submittedName>
</protein>
<accession>A0A2J5HYN8</accession>
<dbReference type="Proteomes" id="UP000235023">
    <property type="component" value="Unassembled WGS sequence"/>
</dbReference>
<evidence type="ECO:0000313" key="1">
    <source>
        <dbReference type="EMBL" id="PLN82433.1"/>
    </source>
</evidence>
<gene>
    <name evidence="1" type="ORF">BDW42DRAFT_166808</name>
</gene>
<proteinExistence type="predicted"/>
<name>A0A2J5HYN8_9EURO</name>
<sequence length="106" mass="11881">MLLYVSSPGRDKLSDGPVNLQAPGNHDICVADGDSVELSGEQFVRRIPSHNISTHEIHFTKGVRARDGKCVFTRITNTRNHIRMNKWHGWEACHVMTSPGVLHHTT</sequence>
<organism evidence="1 2">
    <name type="scientific">Aspergillus taichungensis</name>
    <dbReference type="NCBI Taxonomy" id="482145"/>
    <lineage>
        <taxon>Eukaryota</taxon>
        <taxon>Fungi</taxon>
        <taxon>Dikarya</taxon>
        <taxon>Ascomycota</taxon>
        <taxon>Pezizomycotina</taxon>
        <taxon>Eurotiomycetes</taxon>
        <taxon>Eurotiomycetidae</taxon>
        <taxon>Eurotiales</taxon>
        <taxon>Aspergillaceae</taxon>
        <taxon>Aspergillus</taxon>
        <taxon>Aspergillus subgen. Circumdati</taxon>
    </lineage>
</organism>
<keyword evidence="2" id="KW-1185">Reference proteome</keyword>
<reference evidence="2" key="1">
    <citation type="submission" date="2017-12" db="EMBL/GenBank/DDBJ databases">
        <authorList>
            <consortium name="DOE Joint Genome Institute"/>
            <person name="Mondo S.J."/>
            <person name="Kjaerbolling I."/>
            <person name="Vesth T.C."/>
            <person name="Frisvad J.C."/>
            <person name="Nybo J.L."/>
            <person name="Theobald S."/>
            <person name="Kuo A."/>
            <person name="Bowyer P."/>
            <person name="Matsuda Y."/>
            <person name="Lyhne E.K."/>
            <person name="Kogle M.E."/>
            <person name="Clum A."/>
            <person name="Lipzen A."/>
            <person name="Salamov A."/>
            <person name="Ngan C.Y."/>
            <person name="Daum C."/>
            <person name="Chiniquy J."/>
            <person name="Barry K."/>
            <person name="LaButti K."/>
            <person name="Haridas S."/>
            <person name="Simmons B.A."/>
            <person name="Magnuson J.K."/>
            <person name="Mortensen U.H."/>
            <person name="Larsen T.O."/>
            <person name="Grigoriev I.V."/>
            <person name="Baker S.E."/>
            <person name="Andersen M.R."/>
            <person name="Nordberg H.P."/>
            <person name="Cantor M.N."/>
            <person name="Hua S.X."/>
        </authorList>
    </citation>
    <scope>NUCLEOTIDE SEQUENCE [LARGE SCALE GENOMIC DNA]</scope>
    <source>
        <strain evidence="2">IBT 19404</strain>
    </source>
</reference>
<dbReference type="AlphaFoldDB" id="A0A2J5HYN8"/>
<evidence type="ECO:0000313" key="2">
    <source>
        <dbReference type="Proteomes" id="UP000235023"/>
    </source>
</evidence>